<proteinExistence type="predicted"/>
<protein>
    <recommendedName>
        <fullName evidence="2">TonB C-terminal domain-containing protein</fullName>
    </recommendedName>
</protein>
<evidence type="ECO:0000259" key="2">
    <source>
        <dbReference type="Pfam" id="PF03544"/>
    </source>
</evidence>
<dbReference type="AlphaFoldDB" id="A0A0D8J5W0"/>
<accession>A0A0D8J5W0</accession>
<dbReference type="OrthoDB" id="9814002at2"/>
<dbReference type="EMBL" id="JRHC01000008">
    <property type="protein sequence ID" value="KJF41906.1"/>
    <property type="molecule type" value="Genomic_DNA"/>
</dbReference>
<name>A0A0D8J5W0_9BACT</name>
<comment type="caution">
    <text evidence="3">The sequence shown here is derived from an EMBL/GenBank/DDBJ whole genome shotgun (WGS) entry which is preliminary data.</text>
</comment>
<feature type="domain" description="TonB C-terminal" evidence="2">
    <location>
        <begin position="140"/>
        <end position="225"/>
    </location>
</feature>
<dbReference type="Pfam" id="PF03544">
    <property type="entry name" value="TonB_C"/>
    <property type="match status" value="1"/>
</dbReference>
<reference evidence="3 4" key="1">
    <citation type="submission" date="2014-09" db="EMBL/GenBank/DDBJ databases">
        <title>Draft Genome Sequence of Draconibacterium sp. JN14CK-3.</title>
        <authorList>
            <person name="Dong C."/>
            <person name="Lai Q."/>
            <person name="Shao Z."/>
        </authorList>
    </citation>
    <scope>NUCLEOTIDE SEQUENCE [LARGE SCALE GENOMIC DNA]</scope>
    <source>
        <strain evidence="3 4">JN14CK-3</strain>
    </source>
</reference>
<evidence type="ECO:0000256" key="1">
    <source>
        <dbReference type="SAM" id="SignalP"/>
    </source>
</evidence>
<gene>
    <name evidence="3" type="ORF">LH29_23555</name>
</gene>
<feature type="chain" id="PRO_5002330589" description="TonB C-terminal domain-containing protein" evidence="1">
    <location>
        <begin position="31"/>
        <end position="232"/>
    </location>
</feature>
<dbReference type="STRING" id="1544798.LH29_23555"/>
<dbReference type="InterPro" id="IPR037682">
    <property type="entry name" value="TonB_C"/>
</dbReference>
<feature type="signal peptide" evidence="1">
    <location>
        <begin position="1"/>
        <end position="30"/>
    </location>
</feature>
<evidence type="ECO:0000313" key="3">
    <source>
        <dbReference type="EMBL" id="KJF41906.1"/>
    </source>
</evidence>
<dbReference type="RefSeq" id="WP_045033573.1">
    <property type="nucleotide sequence ID" value="NZ_JRHC01000008.1"/>
</dbReference>
<dbReference type="Gene3D" id="3.30.1150.10">
    <property type="match status" value="1"/>
</dbReference>
<dbReference type="Proteomes" id="UP000032544">
    <property type="component" value="Unassembled WGS sequence"/>
</dbReference>
<evidence type="ECO:0000313" key="4">
    <source>
        <dbReference type="Proteomes" id="UP000032544"/>
    </source>
</evidence>
<dbReference type="SUPFAM" id="SSF74653">
    <property type="entry name" value="TolA/TonB C-terminal domain"/>
    <property type="match status" value="1"/>
</dbReference>
<dbReference type="GO" id="GO:0055085">
    <property type="term" value="P:transmembrane transport"/>
    <property type="evidence" value="ECO:0007669"/>
    <property type="project" value="InterPro"/>
</dbReference>
<organism evidence="3 4">
    <name type="scientific">Draconibacterium sediminis</name>
    <dbReference type="NCBI Taxonomy" id="1544798"/>
    <lineage>
        <taxon>Bacteria</taxon>
        <taxon>Pseudomonadati</taxon>
        <taxon>Bacteroidota</taxon>
        <taxon>Bacteroidia</taxon>
        <taxon>Marinilabiliales</taxon>
        <taxon>Prolixibacteraceae</taxon>
        <taxon>Draconibacterium</taxon>
    </lineage>
</organism>
<keyword evidence="4" id="KW-1185">Reference proteome</keyword>
<keyword evidence="1" id="KW-0732">Signal</keyword>
<sequence length="232" mass="26576">MKQFRKQFYFKTFLVALGFLVSAAVLPLQAQDKKVKTAYTTNDMHDQDMEYTDQLKEIVEQYPAFTFKYGIENGEVQDVVVTGIDNEIDRKRLEVVLFDLNSHRNMVKQTNEQVGVFYDIDKEAMYEHGHEALSDELVDNLEYPEGAKDWGVEGTIFVKMIVNDDGTIPFVTTSTNIQSPVERYVDDLEQQAIDAVHETSGEWKPAEVEGVEVASLAVIPITFELRQNPYLY</sequence>